<dbReference type="InterPro" id="IPR018551">
    <property type="entry name" value="DUF2007"/>
</dbReference>
<gene>
    <name evidence="2" type="ORF">DB43_FS00370</name>
</gene>
<dbReference type="Gene3D" id="3.30.70.790">
    <property type="entry name" value="UreE, C-terminal domain"/>
    <property type="match status" value="1"/>
</dbReference>
<dbReference type="SUPFAM" id="SSF54913">
    <property type="entry name" value="GlnB-like"/>
    <property type="match status" value="1"/>
</dbReference>
<organism evidence="2 3">
    <name type="scientific">Parachlamydia acanthamoebae</name>
    <dbReference type="NCBI Taxonomy" id="83552"/>
    <lineage>
        <taxon>Bacteria</taxon>
        <taxon>Pseudomonadati</taxon>
        <taxon>Chlamydiota</taxon>
        <taxon>Chlamydiia</taxon>
        <taxon>Parachlamydiales</taxon>
        <taxon>Parachlamydiaceae</taxon>
        <taxon>Parachlamydia</taxon>
    </lineage>
</organism>
<dbReference type="RefSeq" id="WP_013925028.1">
    <property type="nucleotide sequence ID" value="NZ_JASBUT010000053.1"/>
</dbReference>
<name>A0A0C1C2H3_9BACT</name>
<proteinExistence type="predicted"/>
<feature type="domain" description="DUF2007" evidence="1">
    <location>
        <begin position="5"/>
        <end position="70"/>
    </location>
</feature>
<evidence type="ECO:0000313" key="2">
    <source>
        <dbReference type="EMBL" id="KIA77796.1"/>
    </source>
</evidence>
<reference evidence="2 3" key="1">
    <citation type="journal article" date="2014" name="Mol. Biol. Evol.">
        <title>Massive expansion of Ubiquitination-related gene families within the Chlamydiae.</title>
        <authorList>
            <person name="Domman D."/>
            <person name="Collingro A."/>
            <person name="Lagkouvardos I."/>
            <person name="Gehre L."/>
            <person name="Weinmaier T."/>
            <person name="Rattei T."/>
            <person name="Subtil A."/>
            <person name="Horn M."/>
        </authorList>
    </citation>
    <scope>NUCLEOTIDE SEQUENCE [LARGE SCALE GENOMIC DNA]</scope>
    <source>
        <strain evidence="2 3">OEW1</strain>
    </source>
</reference>
<evidence type="ECO:0000259" key="1">
    <source>
        <dbReference type="Pfam" id="PF09413"/>
    </source>
</evidence>
<dbReference type="Pfam" id="PF09413">
    <property type="entry name" value="DUF2007"/>
    <property type="match status" value="1"/>
</dbReference>
<dbReference type="InterPro" id="IPR011322">
    <property type="entry name" value="N-reg_PII-like_a/b"/>
</dbReference>
<dbReference type="AlphaFoldDB" id="A0A0C1C2H3"/>
<dbReference type="EMBL" id="JSAM01000062">
    <property type="protein sequence ID" value="KIA77796.1"/>
    <property type="molecule type" value="Genomic_DNA"/>
</dbReference>
<comment type="caution">
    <text evidence="2">The sequence shown here is derived from an EMBL/GenBank/DDBJ whole genome shotgun (WGS) entry which is preliminary data.</text>
</comment>
<protein>
    <recommendedName>
        <fullName evidence="1">DUF2007 domain-containing protein</fullName>
    </recommendedName>
</protein>
<dbReference type="PATRIC" id="fig|83552.4.peg.1043"/>
<dbReference type="Proteomes" id="UP000031307">
    <property type="component" value="Unassembled WGS sequence"/>
</dbReference>
<sequence>MNNFVCIYRTFDIVQANLIKSHFENEDILCVLKSNDASGILPHLGFSQGGIEILIHEQHLEDGLKILQEITIKL</sequence>
<evidence type="ECO:0000313" key="3">
    <source>
        <dbReference type="Proteomes" id="UP000031307"/>
    </source>
</evidence>
<accession>A0A0C1C2H3</accession>